<dbReference type="InterPro" id="IPR014710">
    <property type="entry name" value="RmlC-like_jellyroll"/>
</dbReference>
<dbReference type="Proteomes" id="UP001295684">
    <property type="component" value="Unassembled WGS sequence"/>
</dbReference>
<dbReference type="AlphaFoldDB" id="A0AAD1XZR2"/>
<dbReference type="InterPro" id="IPR000595">
    <property type="entry name" value="cNMP-bd_dom"/>
</dbReference>
<accession>A0AAD1XZR2</accession>
<dbReference type="InterPro" id="IPR018488">
    <property type="entry name" value="cNMP-bd_CS"/>
</dbReference>
<keyword evidence="4" id="KW-1185">Reference proteome</keyword>
<dbReference type="SUPFAM" id="SSF51206">
    <property type="entry name" value="cAMP-binding domain-like"/>
    <property type="match status" value="2"/>
</dbReference>
<protein>
    <recommendedName>
        <fullName evidence="2">Cyclic nucleotide-binding domain-containing protein</fullName>
    </recommendedName>
</protein>
<organism evidence="3 4">
    <name type="scientific">Euplotes crassus</name>
    <dbReference type="NCBI Taxonomy" id="5936"/>
    <lineage>
        <taxon>Eukaryota</taxon>
        <taxon>Sar</taxon>
        <taxon>Alveolata</taxon>
        <taxon>Ciliophora</taxon>
        <taxon>Intramacronucleata</taxon>
        <taxon>Spirotrichea</taxon>
        <taxon>Hypotrichia</taxon>
        <taxon>Euplotida</taxon>
        <taxon>Euplotidae</taxon>
        <taxon>Moneuplotes</taxon>
    </lineage>
</organism>
<feature type="region of interest" description="Disordered" evidence="1">
    <location>
        <begin position="1"/>
        <end position="21"/>
    </location>
</feature>
<evidence type="ECO:0000256" key="1">
    <source>
        <dbReference type="SAM" id="MobiDB-lite"/>
    </source>
</evidence>
<gene>
    <name evidence="3" type="ORF">ECRASSUSDP1_LOCUS22469</name>
</gene>
<dbReference type="PROSITE" id="PS50042">
    <property type="entry name" value="CNMP_BINDING_3"/>
    <property type="match status" value="2"/>
</dbReference>
<feature type="domain" description="Cyclic nucleotide-binding" evidence="2">
    <location>
        <begin position="128"/>
        <end position="299"/>
    </location>
</feature>
<proteinExistence type="predicted"/>
<dbReference type="InterPro" id="IPR018490">
    <property type="entry name" value="cNMP-bd_dom_sf"/>
</dbReference>
<dbReference type="PROSITE" id="PS00889">
    <property type="entry name" value="CNMP_BINDING_2"/>
    <property type="match status" value="1"/>
</dbReference>
<dbReference type="PRINTS" id="PR00103">
    <property type="entry name" value="CAMPKINASE"/>
</dbReference>
<reference evidence="3" key="1">
    <citation type="submission" date="2023-07" db="EMBL/GenBank/DDBJ databases">
        <authorList>
            <consortium name="AG Swart"/>
            <person name="Singh M."/>
            <person name="Singh A."/>
            <person name="Seah K."/>
            <person name="Emmerich C."/>
        </authorList>
    </citation>
    <scope>NUCLEOTIDE SEQUENCE</scope>
    <source>
        <strain evidence="3">DP1</strain>
    </source>
</reference>
<evidence type="ECO:0000313" key="3">
    <source>
        <dbReference type="EMBL" id="CAI2381025.1"/>
    </source>
</evidence>
<comment type="caution">
    <text evidence="3">The sequence shown here is derived from an EMBL/GenBank/DDBJ whole genome shotgun (WGS) entry which is preliminary data.</text>
</comment>
<evidence type="ECO:0000259" key="2">
    <source>
        <dbReference type="PROSITE" id="PS50042"/>
    </source>
</evidence>
<dbReference type="CDD" id="cd00038">
    <property type="entry name" value="CAP_ED"/>
    <property type="match status" value="1"/>
</dbReference>
<dbReference type="PANTHER" id="PTHR23011">
    <property type="entry name" value="CYCLIC NUCLEOTIDE-BINDING DOMAIN CONTAINING PROTEIN"/>
    <property type="match status" value="1"/>
</dbReference>
<feature type="region of interest" description="Disordered" evidence="1">
    <location>
        <begin position="913"/>
        <end position="938"/>
    </location>
</feature>
<evidence type="ECO:0000313" key="4">
    <source>
        <dbReference type="Proteomes" id="UP001295684"/>
    </source>
</evidence>
<feature type="domain" description="Cyclic nucleotide-binding" evidence="2">
    <location>
        <begin position="318"/>
        <end position="368"/>
    </location>
</feature>
<feature type="region of interest" description="Disordered" evidence="1">
    <location>
        <begin position="564"/>
        <end position="594"/>
    </location>
</feature>
<feature type="compositionally biased region" description="Basic and acidic residues" evidence="1">
    <location>
        <begin position="918"/>
        <end position="929"/>
    </location>
</feature>
<sequence>MESKAQTKERPKSTNQRNPSNLIKLFNIKGITKAKEDCENSKDGSKLSKSSMVSLLTKGLQDKFLNKLEELDKEEKIRMNNGVSLNAKTPSEEDVKRILIMNPAHRTCEDLTHLSVYFNQFDLLSKILEHNNSAEMRLRMYRSLKFKQAKQGEHVFKFGDFGDLYYILIKGAVDVIVPIPEEHMFTKYQLLRHCIINKDDIYLHETDPEKQNPLLEHIHKILNNEKKMDALLKKSEEEILSQREKYVIKTMTKVHNYVPGEGFGELALTNSKPRAASILATEDSQFAVLSKRDFEIIIGEAVKKDFDKKTTVLRNIPAFTHLTRNSLKKLTFYMSEHSISKDCFLFKENEEIQGLYLIKSGDFEISQKFRKELKEKYTGHAFPVKVKRNIKCCLAGNNEALGLEYIIAGAENHTFSCYCVSTQGTYYFLDRKKVSEWLKNRMIKEKFIEMYNDQQKLFSERLSTNTKLLDLEISIIQDEIIKSNARKEDQQASFQAEQGSTKELKVRLLNHLLKQNNLGYKSQTNELGPTENELKLADGYYKVLNNPDKIIKEYNQANKYENNIRISAKKMRRTKSARPGSRPKTSQISNPKIKERPRKEYIDVCEPIQEYKAGLLNTSKNRSTANFKLIEKVYMTTQGEEIENITDANKTLIAHFKKTKLRNTKRIQSAVSIRRNVRFQSSKTTFMSTEKEGVKQSKYETTVENLETISGSEKSVKYNKNSSLSNLRENVVKYMNKVNLNVKIQNYSPHKHESKSLAKRSQIKLIDVPTPRNAVQAANNLINTIDYLEKHQPVTQKPKFLVKNSRNRGFSNVQNKNAKTDQLILRSPNIIFDKSSLNPLQPSPIKNPEKGTNDEFEELETKMFMTLGPKAYEGPVKSAQSATSLPRKIITKKNRLASIHPLYRNQWKKYKKRRHKALNYEDTKSEQKKKVLKISKNK</sequence>
<dbReference type="PANTHER" id="PTHR23011:SF28">
    <property type="entry name" value="CYCLIC NUCLEOTIDE-BINDING DOMAIN CONTAINING PROTEIN"/>
    <property type="match status" value="1"/>
</dbReference>
<name>A0AAD1XZR2_EUPCR</name>
<feature type="compositionally biased region" description="Basic and acidic residues" evidence="1">
    <location>
        <begin position="1"/>
        <end position="12"/>
    </location>
</feature>
<dbReference type="EMBL" id="CAMPGE010023047">
    <property type="protein sequence ID" value="CAI2381025.1"/>
    <property type="molecule type" value="Genomic_DNA"/>
</dbReference>
<dbReference type="Gene3D" id="2.60.120.10">
    <property type="entry name" value="Jelly Rolls"/>
    <property type="match status" value="2"/>
</dbReference>
<feature type="compositionally biased region" description="Basic residues" evidence="1">
    <location>
        <begin position="567"/>
        <end position="576"/>
    </location>
</feature>